<dbReference type="Pfam" id="PF20150">
    <property type="entry name" value="2EXR"/>
    <property type="match status" value="1"/>
</dbReference>
<sequence length="238" mass="27505">MDRVPLRCHTGLTKGVDHVPSLQTTFHYFQTLPLEIRMMIWREALEAPNANQLFDNDAPKHSSVPLILSVCKESHAIAKRYYDFCFQRQPKLKSYPKLEDLKINNIQSLVIPKTESSSKLAHLIFRDSEDNARFLPRKELIIVARPGICKPTVFETRLGAILGGIRDPRLENFMAQLKGMKREIEKEMRMKSRLANVPTVRLMDQVTLNRWVVESQLRRDGLPWESSGITQCYSERDG</sequence>
<evidence type="ECO:0000313" key="2">
    <source>
        <dbReference type="EMBL" id="PMD27936.1"/>
    </source>
</evidence>
<dbReference type="PANTHER" id="PTHR35910:SF1">
    <property type="entry name" value="2EXR DOMAIN-CONTAINING PROTEIN"/>
    <property type="match status" value="1"/>
</dbReference>
<protein>
    <recommendedName>
        <fullName evidence="1">2EXR domain-containing protein</fullName>
    </recommendedName>
</protein>
<dbReference type="PANTHER" id="PTHR35910">
    <property type="entry name" value="2EXR DOMAIN-CONTAINING PROTEIN"/>
    <property type="match status" value="1"/>
</dbReference>
<dbReference type="InterPro" id="IPR045518">
    <property type="entry name" value="2EXR"/>
</dbReference>
<dbReference type="EMBL" id="KZ613465">
    <property type="protein sequence ID" value="PMD27936.1"/>
    <property type="molecule type" value="Genomic_DNA"/>
</dbReference>
<feature type="domain" description="2EXR" evidence="1">
    <location>
        <begin position="26"/>
        <end position="91"/>
    </location>
</feature>
<organism evidence="2 3">
    <name type="scientific">Hyaloscypha hepaticicola</name>
    <dbReference type="NCBI Taxonomy" id="2082293"/>
    <lineage>
        <taxon>Eukaryota</taxon>
        <taxon>Fungi</taxon>
        <taxon>Dikarya</taxon>
        <taxon>Ascomycota</taxon>
        <taxon>Pezizomycotina</taxon>
        <taxon>Leotiomycetes</taxon>
        <taxon>Helotiales</taxon>
        <taxon>Hyaloscyphaceae</taxon>
        <taxon>Hyaloscypha</taxon>
    </lineage>
</organism>
<accession>A0A2J6QNU2</accession>
<keyword evidence="3" id="KW-1185">Reference proteome</keyword>
<reference evidence="2 3" key="1">
    <citation type="submission" date="2016-05" db="EMBL/GenBank/DDBJ databases">
        <title>A degradative enzymes factory behind the ericoid mycorrhizal symbiosis.</title>
        <authorList>
            <consortium name="DOE Joint Genome Institute"/>
            <person name="Martino E."/>
            <person name="Morin E."/>
            <person name="Grelet G."/>
            <person name="Kuo A."/>
            <person name="Kohler A."/>
            <person name="Daghino S."/>
            <person name="Barry K."/>
            <person name="Choi C."/>
            <person name="Cichocki N."/>
            <person name="Clum A."/>
            <person name="Copeland A."/>
            <person name="Hainaut M."/>
            <person name="Haridas S."/>
            <person name="Labutti K."/>
            <person name="Lindquist E."/>
            <person name="Lipzen A."/>
            <person name="Khouja H.-R."/>
            <person name="Murat C."/>
            <person name="Ohm R."/>
            <person name="Olson A."/>
            <person name="Spatafora J."/>
            <person name="Veneault-Fourrey C."/>
            <person name="Henrissat B."/>
            <person name="Grigoriev I."/>
            <person name="Martin F."/>
            <person name="Perotto S."/>
        </authorList>
    </citation>
    <scope>NUCLEOTIDE SEQUENCE [LARGE SCALE GENOMIC DNA]</scope>
    <source>
        <strain evidence="2 3">UAMH 7357</strain>
    </source>
</reference>
<dbReference type="Proteomes" id="UP000235672">
    <property type="component" value="Unassembled WGS sequence"/>
</dbReference>
<evidence type="ECO:0000259" key="1">
    <source>
        <dbReference type="Pfam" id="PF20150"/>
    </source>
</evidence>
<dbReference type="OrthoDB" id="3513892at2759"/>
<gene>
    <name evidence="2" type="ORF">NA56DRAFT_696957</name>
</gene>
<evidence type="ECO:0000313" key="3">
    <source>
        <dbReference type="Proteomes" id="UP000235672"/>
    </source>
</evidence>
<dbReference type="AlphaFoldDB" id="A0A2J6QNU2"/>
<proteinExistence type="predicted"/>
<name>A0A2J6QNU2_9HELO</name>